<reference evidence="1" key="1">
    <citation type="submission" date="2018-07" db="EMBL/GenBank/DDBJ databases">
        <authorList>
            <consortium name="Genoscope - CEA"/>
            <person name="William W."/>
        </authorList>
    </citation>
    <scope>NUCLEOTIDE SEQUENCE</scope>
    <source>
        <strain evidence="1">IK1</strain>
    </source>
</reference>
<dbReference type="EMBL" id="UPXX01000027">
    <property type="protein sequence ID" value="VBB44356.1"/>
    <property type="molecule type" value="Genomic_DNA"/>
</dbReference>
<proteinExistence type="predicted"/>
<sequence length="71" mass="8262">MSSVDKNRPERGARRRRRHYVCSVCGKEQPFCWTCPCGFQICNTCMDENLWGLTCSGVQWQCPDCGRLRPF</sequence>
<gene>
    <name evidence="1" type="ORF">TRIP_B330462</name>
</gene>
<name>A0A653A8F6_UNCDX</name>
<accession>A0A653A8F6</accession>
<dbReference type="SUPFAM" id="SSF57850">
    <property type="entry name" value="RING/U-box"/>
    <property type="match status" value="1"/>
</dbReference>
<dbReference type="AlphaFoldDB" id="A0A653A8F6"/>
<organism evidence="1">
    <name type="scientific">Uncultured Desulfatiglans sp</name>
    <dbReference type="NCBI Taxonomy" id="1748965"/>
    <lineage>
        <taxon>Bacteria</taxon>
        <taxon>Pseudomonadati</taxon>
        <taxon>Thermodesulfobacteriota</taxon>
        <taxon>Desulfobacteria</taxon>
        <taxon>Desulfatiglandales</taxon>
        <taxon>Desulfatiglandaceae</taxon>
        <taxon>Desulfatiglans</taxon>
        <taxon>environmental samples</taxon>
    </lineage>
</organism>
<evidence type="ECO:0000313" key="1">
    <source>
        <dbReference type="EMBL" id="VBB44356.1"/>
    </source>
</evidence>
<protein>
    <submittedName>
        <fullName evidence="1">Uncharacterized protein</fullName>
    </submittedName>
</protein>